<dbReference type="HOGENOM" id="CLU_387837_0_0_1"/>
<sequence>MPPRASTRARARKLSGKAADSDSVQVTPPTSPAIASVPPTPCVTRISPKKREAPADSPAVQMRAPPPTPAISRRLSFGTIEDDVVDSPPLEARGPQSSSSPRKPSARVPKVASAVAEEEIVATPVKNAKRKHESSPPSPSPASTVKASKKVALGPEELKRRRQANPAKRIRPMARLDSNDNIVIVGETRLATSSAGSLKENDLSGDEVDELWPDTPRLSLESKSLVLAMLDVEAEEAAEGDDEMEEDEEGVQDGQEEEEDAGVVSTWEDSPPPKRVEPKARQVQAKGKGRAKAQSGGKEPPLVTGVSKDKVSFDPLANIPPPVFAQELGSSADIFGSAVDEGAASDFNNSTAVDSESGLASKDQAEPLDEMVFLGFPPLLSDVVAYLRSSGIASRLHELVPKYTAHDEPEGVVPKLLDVLGMMRTEYAMPVIIDCLRFRGHGAYVNPLTADPAHFRIVNKKVMFKPSVKRLLYPVFVMPVVVQKCDLLFPTCTSERFQEERLRLTGWAFDEVFSLFSTFIGSVLNQNMVYAYMTESALQFTSRPAKAEATSVHSTPQKSTQYSLAFGRPSPRSINKSGKPVAQAARPPQFTHLRHPHSLGTEDTIPIYDGRSGHGDFRAEDRQWETISGMPRLGVPTPPPGQQPNYSCAVEIPPSERTKFCVALVAFTMGTYSPLDNPTAAHVSFNLQFAILLESWVSKLMPHAVTQQRIDALRVAAASQANTLAGAASSGGNS</sequence>
<name>A0A067NAH9_PLEO1</name>
<dbReference type="AlphaFoldDB" id="A0A067NAH9"/>
<evidence type="ECO:0000313" key="3">
    <source>
        <dbReference type="Proteomes" id="UP000027073"/>
    </source>
</evidence>
<protein>
    <submittedName>
        <fullName evidence="2">Uncharacterized protein</fullName>
    </submittedName>
</protein>
<dbReference type="EMBL" id="KL198011">
    <property type="protein sequence ID" value="KDQ25053.1"/>
    <property type="molecule type" value="Genomic_DNA"/>
</dbReference>
<dbReference type="OrthoDB" id="3106559at2759"/>
<feature type="region of interest" description="Disordered" evidence="1">
    <location>
        <begin position="231"/>
        <end position="306"/>
    </location>
</feature>
<dbReference type="VEuPathDB" id="FungiDB:PLEOSDRAFT_160920"/>
<feature type="compositionally biased region" description="Acidic residues" evidence="1">
    <location>
        <begin position="203"/>
        <end position="212"/>
    </location>
</feature>
<feature type="region of interest" description="Disordered" evidence="1">
    <location>
        <begin position="1"/>
        <end position="173"/>
    </location>
</feature>
<evidence type="ECO:0000313" key="2">
    <source>
        <dbReference type="EMBL" id="KDQ25053.1"/>
    </source>
</evidence>
<feature type="region of interest" description="Disordered" evidence="1">
    <location>
        <begin position="192"/>
        <end position="215"/>
    </location>
</feature>
<dbReference type="Proteomes" id="UP000027073">
    <property type="component" value="Unassembled WGS sequence"/>
</dbReference>
<feature type="compositionally biased region" description="Low complexity" evidence="1">
    <location>
        <begin position="141"/>
        <end position="152"/>
    </location>
</feature>
<organism evidence="2 3">
    <name type="scientific">Pleurotus ostreatus (strain PC15)</name>
    <name type="common">Oyster mushroom</name>
    <dbReference type="NCBI Taxonomy" id="1137138"/>
    <lineage>
        <taxon>Eukaryota</taxon>
        <taxon>Fungi</taxon>
        <taxon>Dikarya</taxon>
        <taxon>Basidiomycota</taxon>
        <taxon>Agaricomycotina</taxon>
        <taxon>Agaricomycetes</taxon>
        <taxon>Agaricomycetidae</taxon>
        <taxon>Agaricales</taxon>
        <taxon>Pleurotineae</taxon>
        <taxon>Pleurotaceae</taxon>
        <taxon>Pleurotus</taxon>
    </lineage>
</organism>
<feature type="compositionally biased region" description="Polar residues" evidence="1">
    <location>
        <begin position="551"/>
        <end position="563"/>
    </location>
</feature>
<accession>A0A067NAH9</accession>
<feature type="compositionally biased region" description="Basic and acidic residues" evidence="1">
    <location>
        <begin position="271"/>
        <end position="280"/>
    </location>
</feature>
<gene>
    <name evidence="2" type="ORF">PLEOSDRAFT_160920</name>
</gene>
<dbReference type="InParanoid" id="A0A067NAH9"/>
<reference evidence="3" key="1">
    <citation type="journal article" date="2014" name="Proc. Natl. Acad. Sci. U.S.A.">
        <title>Extensive sampling of basidiomycete genomes demonstrates inadequacy of the white-rot/brown-rot paradigm for wood decay fungi.</title>
        <authorList>
            <person name="Riley R."/>
            <person name="Salamov A.A."/>
            <person name="Brown D.W."/>
            <person name="Nagy L.G."/>
            <person name="Floudas D."/>
            <person name="Held B.W."/>
            <person name="Levasseur A."/>
            <person name="Lombard V."/>
            <person name="Morin E."/>
            <person name="Otillar R."/>
            <person name="Lindquist E.A."/>
            <person name="Sun H."/>
            <person name="LaButti K.M."/>
            <person name="Schmutz J."/>
            <person name="Jabbour D."/>
            <person name="Luo H."/>
            <person name="Baker S.E."/>
            <person name="Pisabarro A.G."/>
            <person name="Walton J.D."/>
            <person name="Blanchette R.A."/>
            <person name="Henrissat B."/>
            <person name="Martin F."/>
            <person name="Cullen D."/>
            <person name="Hibbett D.S."/>
            <person name="Grigoriev I.V."/>
        </authorList>
    </citation>
    <scope>NUCLEOTIDE SEQUENCE [LARGE SCALE GENOMIC DNA]</scope>
    <source>
        <strain evidence="3">PC15</strain>
    </source>
</reference>
<proteinExistence type="predicted"/>
<evidence type="ECO:0000256" key="1">
    <source>
        <dbReference type="SAM" id="MobiDB-lite"/>
    </source>
</evidence>
<feature type="region of interest" description="Disordered" evidence="1">
    <location>
        <begin position="549"/>
        <end position="607"/>
    </location>
</feature>
<feature type="compositionally biased region" description="Basic residues" evidence="1">
    <location>
        <begin position="160"/>
        <end position="172"/>
    </location>
</feature>
<feature type="compositionally biased region" description="Acidic residues" evidence="1">
    <location>
        <begin position="232"/>
        <end position="261"/>
    </location>
</feature>